<dbReference type="GO" id="GO:0030979">
    <property type="term" value="P:alpha-glucan biosynthetic process"/>
    <property type="evidence" value="ECO:0007669"/>
    <property type="project" value="InterPro"/>
</dbReference>
<sequence>MGTVLLLLHAHLPYVRHPENVRHLEETWLYEAAIESYMPLFDLLTRLPEVSPKARVALSISPTLLEMLGDELLSTRLMEHITHLTDMAEAECERTSGDPEMAPLARMYLERFGRAKKVLTDTYNGSLMAPLRELASTGQVELLTTSATHAFLPNLAPTPDAVRDQIRIGLKCFKEHLGFRPKGFWLPECGYYEDLDIIMSQEGISHTFLSSRGFLHSRPRPSYGLYRPVRTPSGLVAFGRERELSLRVWSAHSGYPAHPVYRDFYRDAGFDVDAPHIRDFVEAIAPGGHTYTGFKYHSITGLTVHKKPYRPEAALMQAQMDARHFADTLAARSQEIKGEAGFSPLFVLPFDAELFGHWWSEGPDFLEHFIKKTCSNPGLRMSLPRELAAQA</sequence>
<organism evidence="4">
    <name type="scientific">marine sediment metagenome</name>
    <dbReference type="NCBI Taxonomy" id="412755"/>
    <lineage>
        <taxon>unclassified sequences</taxon>
        <taxon>metagenomes</taxon>
        <taxon>ecological metagenomes</taxon>
    </lineage>
</organism>
<name>A0A0F9G641_9ZZZZ</name>
<dbReference type="PANTHER" id="PTHR41695">
    <property type="entry name" value="1,4-ALPHA-GLUCAN BRANCHING ENZYME RV3031-RELATED"/>
    <property type="match status" value="1"/>
</dbReference>
<evidence type="ECO:0000256" key="1">
    <source>
        <dbReference type="ARBA" id="ARBA00006821"/>
    </source>
</evidence>
<comment type="caution">
    <text evidence="4">The sequence shown here is derived from an EMBL/GenBank/DDBJ whole genome shotgun (WGS) entry which is preliminary data.</text>
</comment>
<evidence type="ECO:0000259" key="3">
    <source>
        <dbReference type="Pfam" id="PF03065"/>
    </source>
</evidence>
<protein>
    <recommendedName>
        <fullName evidence="3">Glycoside hydrolase family 57 N-terminal domain-containing protein</fullName>
    </recommendedName>
</protein>
<feature type="non-terminal residue" evidence="4">
    <location>
        <position position="391"/>
    </location>
</feature>
<dbReference type="Gene3D" id="3.20.110.10">
    <property type="entry name" value="Glycoside hydrolase 38, N terminal domain"/>
    <property type="match status" value="1"/>
</dbReference>
<accession>A0A0F9G641</accession>
<comment type="similarity">
    <text evidence="1">Belongs to the glycosyl hydrolase 57 family.</text>
</comment>
<dbReference type="PANTHER" id="PTHR41695:SF1">
    <property type="entry name" value="1,4-ALPHA-GLUCAN BRANCHING ENZYME TK1436"/>
    <property type="match status" value="1"/>
</dbReference>
<dbReference type="GO" id="GO:0003844">
    <property type="term" value="F:1,4-alpha-glucan branching enzyme activity"/>
    <property type="evidence" value="ECO:0007669"/>
    <property type="project" value="InterPro"/>
</dbReference>
<reference evidence="4" key="1">
    <citation type="journal article" date="2015" name="Nature">
        <title>Complex archaea that bridge the gap between prokaryotes and eukaryotes.</title>
        <authorList>
            <person name="Spang A."/>
            <person name="Saw J.H."/>
            <person name="Jorgensen S.L."/>
            <person name="Zaremba-Niedzwiedzka K."/>
            <person name="Martijn J."/>
            <person name="Lind A.E."/>
            <person name="van Eijk R."/>
            <person name="Schleper C."/>
            <person name="Guy L."/>
            <person name="Ettema T.J."/>
        </authorList>
    </citation>
    <scope>NUCLEOTIDE SEQUENCE</scope>
</reference>
<dbReference type="SUPFAM" id="SSF88713">
    <property type="entry name" value="Glycoside hydrolase/deacetylase"/>
    <property type="match status" value="1"/>
</dbReference>
<dbReference type="InterPro" id="IPR027291">
    <property type="entry name" value="Glyco_hydro_38_N_sf"/>
</dbReference>
<dbReference type="AlphaFoldDB" id="A0A0F9G641"/>
<dbReference type="InterPro" id="IPR011330">
    <property type="entry name" value="Glyco_hydro/deAcase_b/a-brl"/>
</dbReference>
<dbReference type="GO" id="GO:0005576">
    <property type="term" value="C:extracellular region"/>
    <property type="evidence" value="ECO:0007669"/>
    <property type="project" value="TreeGrafter"/>
</dbReference>
<evidence type="ECO:0000313" key="4">
    <source>
        <dbReference type="EMBL" id="KKL58742.1"/>
    </source>
</evidence>
<evidence type="ECO:0000256" key="2">
    <source>
        <dbReference type="ARBA" id="ARBA00023277"/>
    </source>
</evidence>
<dbReference type="EMBL" id="LAZR01029716">
    <property type="protein sequence ID" value="KKL58742.1"/>
    <property type="molecule type" value="Genomic_DNA"/>
</dbReference>
<gene>
    <name evidence="4" type="ORF">LCGC14_2222300</name>
</gene>
<dbReference type="Pfam" id="PF03065">
    <property type="entry name" value="Glyco_hydro_57"/>
    <property type="match status" value="1"/>
</dbReference>
<dbReference type="InterPro" id="IPR040042">
    <property type="entry name" value="Branching_enz_MT3115-like"/>
</dbReference>
<keyword evidence="2" id="KW-0119">Carbohydrate metabolism</keyword>
<proteinExistence type="inferred from homology"/>
<dbReference type="InterPro" id="IPR004300">
    <property type="entry name" value="Glyco_hydro_57_N"/>
</dbReference>
<feature type="domain" description="Glycoside hydrolase family 57 N-terminal" evidence="3">
    <location>
        <begin position="6"/>
        <end position="389"/>
    </location>
</feature>